<reference evidence="1" key="1">
    <citation type="journal article" date="2015" name="Nature">
        <title>Complex archaea that bridge the gap between prokaryotes and eukaryotes.</title>
        <authorList>
            <person name="Spang A."/>
            <person name="Saw J.H."/>
            <person name="Jorgensen S.L."/>
            <person name="Zaremba-Niedzwiedzka K."/>
            <person name="Martijn J."/>
            <person name="Lind A.E."/>
            <person name="van Eijk R."/>
            <person name="Schleper C."/>
            <person name="Guy L."/>
            <person name="Ettema T.J."/>
        </authorList>
    </citation>
    <scope>NUCLEOTIDE SEQUENCE</scope>
</reference>
<name>A0A0F9VLK7_9ZZZZ</name>
<gene>
    <name evidence="1" type="ORF">LCGC14_0391570</name>
</gene>
<organism evidence="1">
    <name type="scientific">marine sediment metagenome</name>
    <dbReference type="NCBI Taxonomy" id="412755"/>
    <lineage>
        <taxon>unclassified sequences</taxon>
        <taxon>metagenomes</taxon>
        <taxon>ecological metagenomes</taxon>
    </lineage>
</organism>
<comment type="caution">
    <text evidence="1">The sequence shown here is derived from an EMBL/GenBank/DDBJ whole genome shotgun (WGS) entry which is preliminary data.</text>
</comment>
<accession>A0A0F9VLK7</accession>
<dbReference type="AlphaFoldDB" id="A0A0F9VLK7"/>
<sequence>MQPRDTDQRTVLSAEDLGRWRMHHATMQAMSLLEHHGYSAREAEQLFLKDSMLIGELTERYHLDDSRPLRISVYTGEVFYMDGG</sequence>
<protein>
    <submittedName>
        <fullName evidence="1">Uncharacterized protein</fullName>
    </submittedName>
</protein>
<evidence type="ECO:0000313" key="1">
    <source>
        <dbReference type="EMBL" id="KKN74356.1"/>
    </source>
</evidence>
<proteinExistence type="predicted"/>
<dbReference type="EMBL" id="LAZR01000328">
    <property type="protein sequence ID" value="KKN74356.1"/>
    <property type="molecule type" value="Genomic_DNA"/>
</dbReference>